<accession>A0A382XPL2</accession>
<evidence type="ECO:0008006" key="2">
    <source>
        <dbReference type="Google" id="ProtNLM"/>
    </source>
</evidence>
<feature type="non-terminal residue" evidence="1">
    <location>
        <position position="1"/>
    </location>
</feature>
<reference evidence="1" key="1">
    <citation type="submission" date="2018-05" db="EMBL/GenBank/DDBJ databases">
        <authorList>
            <person name="Lanie J.A."/>
            <person name="Ng W.-L."/>
            <person name="Kazmierczak K.M."/>
            <person name="Andrzejewski T.M."/>
            <person name="Davidsen T.M."/>
            <person name="Wayne K.J."/>
            <person name="Tettelin H."/>
            <person name="Glass J.I."/>
            <person name="Rusch D."/>
            <person name="Podicherti R."/>
            <person name="Tsui H.-C.T."/>
            <person name="Winkler M.E."/>
        </authorList>
    </citation>
    <scope>NUCLEOTIDE SEQUENCE</scope>
</reference>
<sequence length="35" mass="4055">SYPITGEIVFRACNNKICNLPKKISYRTKIDILIE</sequence>
<organism evidence="1">
    <name type="scientific">marine metagenome</name>
    <dbReference type="NCBI Taxonomy" id="408172"/>
    <lineage>
        <taxon>unclassified sequences</taxon>
        <taxon>metagenomes</taxon>
        <taxon>ecological metagenomes</taxon>
    </lineage>
</organism>
<dbReference type="EMBL" id="UINC01169025">
    <property type="protein sequence ID" value="SVD72361.1"/>
    <property type="molecule type" value="Genomic_DNA"/>
</dbReference>
<name>A0A382XPL2_9ZZZZ</name>
<gene>
    <name evidence="1" type="ORF">METZ01_LOCUS425215</name>
</gene>
<protein>
    <recommendedName>
        <fullName evidence="2">Thiol:disulfide interchange protein DsbD N-terminal domain-containing protein</fullName>
    </recommendedName>
</protein>
<evidence type="ECO:0000313" key="1">
    <source>
        <dbReference type="EMBL" id="SVD72361.1"/>
    </source>
</evidence>
<dbReference type="AlphaFoldDB" id="A0A382XPL2"/>
<proteinExistence type="predicted"/>